<dbReference type="AlphaFoldDB" id="A0A0P8CU61"/>
<accession>A0A0P8CU61</accession>
<name>A0A0P8CU61_9GAMM</name>
<dbReference type="STRING" id="1305731.GCA_000934705_00178"/>
<dbReference type="EMBL" id="LJZQ01000041">
    <property type="protein sequence ID" value="KPQ26870.1"/>
    <property type="molecule type" value="Genomic_DNA"/>
</dbReference>
<protein>
    <submittedName>
        <fullName evidence="2">Uncharacterized protein</fullName>
    </submittedName>
</protein>
<keyword evidence="1" id="KW-1133">Transmembrane helix</keyword>
<reference evidence="2 3" key="1">
    <citation type="submission" date="2015-09" db="EMBL/GenBank/DDBJ databases">
        <title>Identification and resolution of microdiversity through metagenomic sequencing of parallel consortia.</title>
        <authorList>
            <person name="Nelson W.C."/>
            <person name="Romine M.F."/>
            <person name="Lindemann S.R."/>
        </authorList>
    </citation>
    <scope>NUCLEOTIDE SEQUENCE [LARGE SCALE GENOMIC DNA]</scope>
    <source>
        <strain evidence="2">HL-55</strain>
    </source>
</reference>
<comment type="caution">
    <text evidence="2">The sequence shown here is derived from an EMBL/GenBank/DDBJ whole genome shotgun (WGS) entry which is preliminary data.</text>
</comment>
<sequence>MLTAMPGIRACRRSTDYVHGPVVVAMIPVGMMQVAINEIVYVVTVGNRFMTTSWPMHMTWLVACTGMVRGAAVRISVRDLKPMFIDMIPMRMMQVTIVQVVNVAIMFDRRMAAVRTVRMIVIFVNIAAAHESFL</sequence>
<keyword evidence="1" id="KW-0472">Membrane</keyword>
<dbReference type="Proteomes" id="UP000050416">
    <property type="component" value="Unassembled WGS sequence"/>
</dbReference>
<proteinExistence type="predicted"/>
<feature type="transmembrane region" description="Helical" evidence="1">
    <location>
        <begin position="58"/>
        <end position="77"/>
    </location>
</feature>
<organism evidence="2 3">
    <name type="scientific">Marinobacter excellens HL-55</name>
    <dbReference type="NCBI Taxonomy" id="1305731"/>
    <lineage>
        <taxon>Bacteria</taxon>
        <taxon>Pseudomonadati</taxon>
        <taxon>Pseudomonadota</taxon>
        <taxon>Gammaproteobacteria</taxon>
        <taxon>Pseudomonadales</taxon>
        <taxon>Marinobacteraceae</taxon>
        <taxon>Marinobacter</taxon>
    </lineage>
</organism>
<dbReference type="PATRIC" id="fig|1305731.5.peg.2369"/>
<keyword evidence="1" id="KW-0812">Transmembrane</keyword>
<evidence type="ECO:0000313" key="3">
    <source>
        <dbReference type="Proteomes" id="UP000050416"/>
    </source>
</evidence>
<feature type="transmembrane region" description="Helical" evidence="1">
    <location>
        <begin position="22"/>
        <end position="46"/>
    </location>
</feature>
<evidence type="ECO:0000256" key="1">
    <source>
        <dbReference type="SAM" id="Phobius"/>
    </source>
</evidence>
<evidence type="ECO:0000313" key="2">
    <source>
        <dbReference type="EMBL" id="KPQ26870.1"/>
    </source>
</evidence>
<gene>
    <name evidence="2" type="ORF">HLUCCX14_17025</name>
</gene>